<accession>A0AAV0GAP5</accession>
<sequence>MIPATHLSRMGIYDVTIGGVEVKARVIDDGKLINAALAELELTEEENPIVGLDLKQCRNVFGRRRCAAVILCTNDKCLIIQLDRMMRGAGGFKNRRNRRRIPRILGDFLSERRVCFVSPNGFEKRVHGLSFPDTARVAKSGPCCGARSSPRLFKCKEIHAVEVGNYAARVLKKPELLKCKSLEKLGSEAGVDLNSSGCYGGNGVKAKRPKWDSEIFSEEEVLYVMHDAVACYRIVHKLLHQI</sequence>
<dbReference type="AlphaFoldDB" id="A0AAV0GAP5"/>
<dbReference type="Proteomes" id="UP001152523">
    <property type="component" value="Unassembled WGS sequence"/>
</dbReference>
<keyword evidence="4" id="KW-1185">Reference proteome</keyword>
<dbReference type="GO" id="GO:0005634">
    <property type="term" value="C:nucleus"/>
    <property type="evidence" value="ECO:0007669"/>
    <property type="project" value="TreeGrafter"/>
</dbReference>
<reference evidence="3" key="1">
    <citation type="submission" date="2022-07" db="EMBL/GenBank/DDBJ databases">
        <authorList>
            <person name="Macas J."/>
            <person name="Novak P."/>
            <person name="Neumann P."/>
        </authorList>
    </citation>
    <scope>NUCLEOTIDE SEQUENCE</scope>
</reference>
<keyword evidence="1" id="KW-0540">Nuclease</keyword>
<name>A0AAV0GAP5_9ASTE</name>
<dbReference type="PANTHER" id="PTHR13620">
    <property type="entry name" value="3-5 EXONUCLEASE"/>
    <property type="match status" value="1"/>
</dbReference>
<comment type="caution">
    <text evidence="3">The sequence shown here is derived from an EMBL/GenBank/DDBJ whole genome shotgun (WGS) entry which is preliminary data.</text>
</comment>
<proteinExistence type="predicted"/>
<evidence type="ECO:0000256" key="1">
    <source>
        <dbReference type="ARBA" id="ARBA00022722"/>
    </source>
</evidence>
<evidence type="ECO:0000256" key="2">
    <source>
        <dbReference type="ARBA" id="ARBA00022801"/>
    </source>
</evidence>
<dbReference type="GO" id="GO:0008408">
    <property type="term" value="F:3'-5' exonuclease activity"/>
    <property type="evidence" value="ECO:0007669"/>
    <property type="project" value="TreeGrafter"/>
</dbReference>
<dbReference type="GO" id="GO:0005737">
    <property type="term" value="C:cytoplasm"/>
    <property type="evidence" value="ECO:0007669"/>
    <property type="project" value="TreeGrafter"/>
</dbReference>
<evidence type="ECO:0000313" key="4">
    <source>
        <dbReference type="Proteomes" id="UP001152523"/>
    </source>
</evidence>
<dbReference type="EMBL" id="CAMAPF010001073">
    <property type="protein sequence ID" value="CAH9145022.1"/>
    <property type="molecule type" value="Genomic_DNA"/>
</dbReference>
<dbReference type="PANTHER" id="PTHR13620:SF121">
    <property type="entry name" value="EMB|CAB82946.1-RELATED"/>
    <property type="match status" value="1"/>
</dbReference>
<keyword evidence="2" id="KW-0378">Hydrolase</keyword>
<dbReference type="InterPro" id="IPR036397">
    <property type="entry name" value="RNaseH_sf"/>
</dbReference>
<protein>
    <submittedName>
        <fullName evidence="3">Uncharacterized protein</fullName>
    </submittedName>
</protein>
<dbReference type="GO" id="GO:0003676">
    <property type="term" value="F:nucleic acid binding"/>
    <property type="evidence" value="ECO:0007669"/>
    <property type="project" value="InterPro"/>
</dbReference>
<organism evidence="3 4">
    <name type="scientific">Cuscuta epithymum</name>
    <dbReference type="NCBI Taxonomy" id="186058"/>
    <lineage>
        <taxon>Eukaryota</taxon>
        <taxon>Viridiplantae</taxon>
        <taxon>Streptophyta</taxon>
        <taxon>Embryophyta</taxon>
        <taxon>Tracheophyta</taxon>
        <taxon>Spermatophyta</taxon>
        <taxon>Magnoliopsida</taxon>
        <taxon>eudicotyledons</taxon>
        <taxon>Gunneridae</taxon>
        <taxon>Pentapetalae</taxon>
        <taxon>asterids</taxon>
        <taxon>lamiids</taxon>
        <taxon>Solanales</taxon>
        <taxon>Convolvulaceae</taxon>
        <taxon>Cuscuteae</taxon>
        <taxon>Cuscuta</taxon>
        <taxon>Cuscuta subgen. Cuscuta</taxon>
    </lineage>
</organism>
<evidence type="ECO:0000313" key="3">
    <source>
        <dbReference type="EMBL" id="CAH9145022.1"/>
    </source>
</evidence>
<dbReference type="Gene3D" id="3.30.420.10">
    <property type="entry name" value="Ribonuclease H-like superfamily/Ribonuclease H"/>
    <property type="match status" value="1"/>
</dbReference>
<dbReference type="InterPro" id="IPR051132">
    <property type="entry name" value="3-5_Exonuclease_domain"/>
</dbReference>
<gene>
    <name evidence="3" type="ORF">CEPIT_LOCUS41895</name>
</gene>